<reference evidence="3 4" key="1">
    <citation type="submission" date="2020-08" db="EMBL/GenBank/DDBJ databases">
        <title>Genomic Encyclopedia of Type Strains, Phase IV (KMG-IV): sequencing the most valuable type-strain genomes for metagenomic binning, comparative biology and taxonomic classification.</title>
        <authorList>
            <person name="Goeker M."/>
        </authorList>
    </citation>
    <scope>NUCLEOTIDE SEQUENCE [LARGE SCALE GENOMIC DNA]</scope>
    <source>
        <strain evidence="3 4">DSM 26963</strain>
    </source>
</reference>
<keyword evidence="1" id="KW-0812">Transmembrane</keyword>
<dbReference type="EC" id="2.7.11.1" evidence="3"/>
<dbReference type="SMART" id="SM00220">
    <property type="entry name" value="S_TKc"/>
    <property type="match status" value="1"/>
</dbReference>
<dbReference type="InterPro" id="IPR011009">
    <property type="entry name" value="Kinase-like_dom_sf"/>
</dbReference>
<evidence type="ECO:0000313" key="4">
    <source>
        <dbReference type="Proteomes" id="UP000521313"/>
    </source>
</evidence>
<accession>A0A7W8D067</accession>
<name>A0A7W8D067_9FIRM</name>
<keyword evidence="1" id="KW-1133">Transmembrane helix</keyword>
<dbReference type="GO" id="GO:0005524">
    <property type="term" value="F:ATP binding"/>
    <property type="evidence" value="ECO:0007669"/>
    <property type="project" value="InterPro"/>
</dbReference>
<dbReference type="AlphaFoldDB" id="A0A7W8D067"/>
<dbReference type="Gene3D" id="1.10.510.10">
    <property type="entry name" value="Transferase(Phosphotransferase) domain 1"/>
    <property type="match status" value="1"/>
</dbReference>
<comment type="caution">
    <text evidence="3">The sequence shown here is derived from an EMBL/GenBank/DDBJ whole genome shotgun (WGS) entry which is preliminary data.</text>
</comment>
<proteinExistence type="predicted"/>
<dbReference type="InterPro" id="IPR008271">
    <property type="entry name" value="Ser/Thr_kinase_AS"/>
</dbReference>
<dbReference type="RefSeq" id="WP_183375017.1">
    <property type="nucleotide sequence ID" value="NZ_JACHHD010000006.1"/>
</dbReference>
<feature type="transmembrane region" description="Helical" evidence="1">
    <location>
        <begin position="244"/>
        <end position="263"/>
    </location>
</feature>
<dbReference type="Pfam" id="PF00069">
    <property type="entry name" value="Pkinase"/>
    <property type="match status" value="1"/>
</dbReference>
<dbReference type="PROSITE" id="PS50011">
    <property type="entry name" value="PROTEIN_KINASE_DOM"/>
    <property type="match status" value="1"/>
</dbReference>
<dbReference type="PANTHER" id="PTHR24347">
    <property type="entry name" value="SERINE/THREONINE-PROTEIN KINASE"/>
    <property type="match status" value="1"/>
</dbReference>
<dbReference type="Proteomes" id="UP000521313">
    <property type="component" value="Unassembled WGS sequence"/>
</dbReference>
<keyword evidence="3" id="KW-0808">Transferase</keyword>
<dbReference type="PROSITE" id="PS00108">
    <property type="entry name" value="PROTEIN_KINASE_ST"/>
    <property type="match status" value="1"/>
</dbReference>
<feature type="transmembrane region" description="Helical" evidence="1">
    <location>
        <begin position="193"/>
        <end position="214"/>
    </location>
</feature>
<dbReference type="SUPFAM" id="SSF56112">
    <property type="entry name" value="Protein kinase-like (PK-like)"/>
    <property type="match status" value="1"/>
</dbReference>
<sequence>MEVVVSAFIKKMPDRDRYRLCKHLSDKNNLKVDLVEDQMTGKRYIKKSLDRLQCSPLFYHQFKMEIDVLSQIQTPYIPQLVDVWENDHLIALIETWFEGEDLKSWARAHRKSLRRCRKHFVLELMDLLGKLHEQGFLYIDLKPENLIVVQEHLCLIDFNACIPTGSHRASLGTQRYMAPELLDSRRKEESADIYTIGAVFKQFFPLGLIRFWLWKCRRKDPLKRYASISEARHGLNRLLWGKRIGILMISIILSVFFSMFRSFTPADVVQEYEKEFLELRGSRPIKAQELLSKWIIDQRFETDVLKDADVASFFLDQGILSGNENIIQYLMDHVPQRTLESLSLESQLAVLRFQDPLTYPNIQKLLKQIVQEPSGLNQAYHFLQFEQVLLDKEIILEKEERNLVNDLISSWNQELVLKEKESFLELTLVHTEYILFLRTRNIKDLDVPELWLQEFQNEEIVEIFKDLDRRTA</sequence>
<organism evidence="3 4">
    <name type="scientific">Faecalicoccus acidiformans</name>
    <dbReference type="NCBI Taxonomy" id="915173"/>
    <lineage>
        <taxon>Bacteria</taxon>
        <taxon>Bacillati</taxon>
        <taxon>Bacillota</taxon>
        <taxon>Erysipelotrichia</taxon>
        <taxon>Erysipelotrichales</taxon>
        <taxon>Erysipelotrichaceae</taxon>
        <taxon>Faecalicoccus</taxon>
    </lineage>
</organism>
<dbReference type="EMBL" id="JACHHD010000006">
    <property type="protein sequence ID" value="MBB5184761.1"/>
    <property type="molecule type" value="Genomic_DNA"/>
</dbReference>
<protein>
    <submittedName>
        <fullName evidence="3">Serine/threonine-protein kinase</fullName>
        <ecNumber evidence="3">2.7.11.1</ecNumber>
    </submittedName>
</protein>
<dbReference type="InterPro" id="IPR000719">
    <property type="entry name" value="Prot_kinase_dom"/>
</dbReference>
<gene>
    <name evidence="3" type="ORF">HNQ43_000804</name>
</gene>
<feature type="domain" description="Protein kinase" evidence="2">
    <location>
        <begin position="18"/>
        <end position="300"/>
    </location>
</feature>
<keyword evidence="3" id="KW-0418">Kinase</keyword>
<keyword evidence="1" id="KW-0472">Membrane</keyword>
<dbReference type="GO" id="GO:0004674">
    <property type="term" value="F:protein serine/threonine kinase activity"/>
    <property type="evidence" value="ECO:0007669"/>
    <property type="project" value="UniProtKB-EC"/>
</dbReference>
<evidence type="ECO:0000259" key="2">
    <source>
        <dbReference type="PROSITE" id="PS50011"/>
    </source>
</evidence>
<evidence type="ECO:0000256" key="1">
    <source>
        <dbReference type="SAM" id="Phobius"/>
    </source>
</evidence>
<evidence type="ECO:0000313" key="3">
    <source>
        <dbReference type="EMBL" id="MBB5184761.1"/>
    </source>
</evidence>